<evidence type="ECO:0000259" key="2">
    <source>
        <dbReference type="PROSITE" id="PS51186"/>
    </source>
</evidence>
<evidence type="ECO:0000256" key="1">
    <source>
        <dbReference type="ARBA" id="ARBA00022679"/>
    </source>
</evidence>
<keyword evidence="1 3" id="KW-0808">Transferase</keyword>
<accession>K9WMM8</accession>
<dbReference type="PROSITE" id="PS51186">
    <property type="entry name" value="GNAT"/>
    <property type="match status" value="1"/>
</dbReference>
<evidence type="ECO:0000313" key="4">
    <source>
        <dbReference type="Proteomes" id="UP000010471"/>
    </source>
</evidence>
<dbReference type="AlphaFoldDB" id="K9WMM8"/>
<evidence type="ECO:0000313" key="3">
    <source>
        <dbReference type="EMBL" id="AFZ21650.1"/>
    </source>
</evidence>
<protein>
    <submittedName>
        <fullName evidence="3">Putative acetyltransferase</fullName>
    </submittedName>
</protein>
<dbReference type="OrthoDB" id="67353at2"/>
<gene>
    <name evidence="3" type="ORF">Mic7113_6051</name>
</gene>
<dbReference type="eggNOG" id="COG0456">
    <property type="taxonomic scope" value="Bacteria"/>
</dbReference>
<dbReference type="STRING" id="1173027.Mic7113_6051"/>
<dbReference type="HOGENOM" id="CLU_013985_11_2_3"/>
<organism evidence="3 4">
    <name type="scientific">Allocoleopsis franciscana PCC 7113</name>
    <dbReference type="NCBI Taxonomy" id="1173027"/>
    <lineage>
        <taxon>Bacteria</taxon>
        <taxon>Bacillati</taxon>
        <taxon>Cyanobacteriota</taxon>
        <taxon>Cyanophyceae</taxon>
        <taxon>Coleofasciculales</taxon>
        <taxon>Coleofasciculaceae</taxon>
        <taxon>Allocoleopsis</taxon>
        <taxon>Allocoleopsis franciscana</taxon>
    </lineage>
</organism>
<dbReference type="PANTHER" id="PTHR13947:SF37">
    <property type="entry name" value="LD18367P"/>
    <property type="match status" value="1"/>
</dbReference>
<dbReference type="KEGG" id="mic:Mic7113_6051"/>
<proteinExistence type="predicted"/>
<dbReference type="EMBL" id="CP003630">
    <property type="protein sequence ID" value="AFZ21650.1"/>
    <property type="molecule type" value="Genomic_DNA"/>
</dbReference>
<dbReference type="Pfam" id="PF00583">
    <property type="entry name" value="Acetyltransf_1"/>
    <property type="match status" value="1"/>
</dbReference>
<keyword evidence="4" id="KW-1185">Reference proteome</keyword>
<dbReference type="Gene3D" id="3.40.630.30">
    <property type="match status" value="1"/>
</dbReference>
<dbReference type="GO" id="GO:0008080">
    <property type="term" value="F:N-acetyltransferase activity"/>
    <property type="evidence" value="ECO:0007669"/>
    <property type="project" value="InterPro"/>
</dbReference>
<dbReference type="InterPro" id="IPR000182">
    <property type="entry name" value="GNAT_dom"/>
</dbReference>
<reference evidence="3 4" key="1">
    <citation type="submission" date="2012-06" db="EMBL/GenBank/DDBJ databases">
        <title>Finished chromosome of genome of Microcoleus sp. PCC 7113.</title>
        <authorList>
            <consortium name="US DOE Joint Genome Institute"/>
            <person name="Gugger M."/>
            <person name="Coursin T."/>
            <person name="Rippka R."/>
            <person name="Tandeau De Marsac N."/>
            <person name="Huntemann M."/>
            <person name="Wei C.-L."/>
            <person name="Han J."/>
            <person name="Detter J.C."/>
            <person name="Han C."/>
            <person name="Tapia R."/>
            <person name="Chen A."/>
            <person name="Kyrpides N."/>
            <person name="Mavromatis K."/>
            <person name="Markowitz V."/>
            <person name="Szeto E."/>
            <person name="Ivanova N."/>
            <person name="Pagani I."/>
            <person name="Pati A."/>
            <person name="Goodwin L."/>
            <person name="Nordberg H.P."/>
            <person name="Cantor M.N."/>
            <person name="Hua S.X."/>
            <person name="Woyke T."/>
            <person name="Kerfeld C.A."/>
        </authorList>
    </citation>
    <scope>NUCLEOTIDE SEQUENCE [LARGE SCALE GENOMIC DNA]</scope>
    <source>
        <strain evidence="3 4">PCC 7113</strain>
    </source>
</reference>
<dbReference type="CDD" id="cd04301">
    <property type="entry name" value="NAT_SF"/>
    <property type="match status" value="1"/>
</dbReference>
<name>K9WMM8_9CYAN</name>
<dbReference type="InterPro" id="IPR050769">
    <property type="entry name" value="NAT_camello-type"/>
</dbReference>
<dbReference type="Proteomes" id="UP000010471">
    <property type="component" value="Chromosome"/>
</dbReference>
<dbReference type="RefSeq" id="WP_015185779.1">
    <property type="nucleotide sequence ID" value="NC_019738.1"/>
</dbReference>
<sequence>MIEIKSIQLHQSEEVKHLIFAVCNEIFQVSEEVIRRFDTMSDIDDMHSYYFNNGGTFLVLMDERKVVGSGAIRRLNNDICELKRMWFIKKYRGQGLANQMVQLLLDFARKTGYKKVRLDLLDEQKQTQALKFYKRLGFYAIAPYNDSFCTVFMEKIL</sequence>
<dbReference type="PANTHER" id="PTHR13947">
    <property type="entry name" value="GNAT FAMILY N-ACETYLTRANSFERASE"/>
    <property type="match status" value="1"/>
</dbReference>
<dbReference type="SUPFAM" id="SSF55729">
    <property type="entry name" value="Acyl-CoA N-acyltransferases (Nat)"/>
    <property type="match status" value="1"/>
</dbReference>
<feature type="domain" description="N-acetyltransferase" evidence="2">
    <location>
        <begin position="13"/>
        <end position="157"/>
    </location>
</feature>
<dbReference type="InterPro" id="IPR016181">
    <property type="entry name" value="Acyl_CoA_acyltransferase"/>
</dbReference>